<keyword evidence="2" id="KW-0472">Membrane</keyword>
<feature type="coiled-coil region" evidence="1">
    <location>
        <begin position="438"/>
        <end position="465"/>
    </location>
</feature>
<accession>A0ABX6P5E5</accession>
<evidence type="ECO:0000313" key="4">
    <source>
        <dbReference type="Proteomes" id="UP000500826"/>
    </source>
</evidence>
<dbReference type="PANTHER" id="PTHR13325">
    <property type="entry name" value="PROTEASE M50 MEMBRANE-BOUND TRANSCRIPTION FACTOR SITE 2 PROTEASE"/>
    <property type="match status" value="1"/>
</dbReference>
<evidence type="ECO:0000256" key="1">
    <source>
        <dbReference type="SAM" id="Coils"/>
    </source>
</evidence>
<feature type="transmembrane region" description="Helical" evidence="2">
    <location>
        <begin position="270"/>
        <end position="293"/>
    </location>
</feature>
<feature type="transmembrane region" description="Helical" evidence="2">
    <location>
        <begin position="141"/>
        <end position="161"/>
    </location>
</feature>
<feature type="transmembrane region" description="Helical" evidence="2">
    <location>
        <begin position="338"/>
        <end position="358"/>
    </location>
</feature>
<evidence type="ECO:0008006" key="5">
    <source>
        <dbReference type="Google" id="ProtNLM"/>
    </source>
</evidence>
<keyword evidence="2" id="KW-1133">Transmembrane helix</keyword>
<keyword evidence="1" id="KW-0175">Coiled coil</keyword>
<feature type="transmembrane region" description="Helical" evidence="2">
    <location>
        <begin position="196"/>
        <end position="215"/>
    </location>
</feature>
<dbReference type="EMBL" id="CP053418">
    <property type="protein sequence ID" value="QJW84593.1"/>
    <property type="molecule type" value="Genomic_DNA"/>
</dbReference>
<keyword evidence="4" id="KW-1185">Reference proteome</keyword>
<feature type="transmembrane region" description="Helical" evidence="2">
    <location>
        <begin position="101"/>
        <end position="121"/>
    </location>
</feature>
<evidence type="ECO:0000313" key="3">
    <source>
        <dbReference type="EMBL" id="QJW84593.1"/>
    </source>
</evidence>
<protein>
    <recommendedName>
        <fullName evidence="5">Biotin/lipoyl-binding protein</fullName>
    </recommendedName>
</protein>
<dbReference type="PANTHER" id="PTHR13325:SF3">
    <property type="entry name" value="MEMBRANE-BOUND TRANSCRIPTION FACTOR SITE-2 PROTEASE"/>
    <property type="match status" value="1"/>
</dbReference>
<organism evidence="3 4">
    <name type="scientific">Ramlibacter terrae</name>
    <dbReference type="NCBI Taxonomy" id="2732511"/>
    <lineage>
        <taxon>Bacteria</taxon>
        <taxon>Pseudomonadati</taxon>
        <taxon>Pseudomonadota</taxon>
        <taxon>Betaproteobacteria</taxon>
        <taxon>Burkholderiales</taxon>
        <taxon>Comamonadaceae</taxon>
        <taxon>Ramlibacter</taxon>
    </lineage>
</organism>
<proteinExistence type="predicted"/>
<keyword evidence="2" id="KW-0812">Transmembrane</keyword>
<feature type="transmembrane region" description="Helical" evidence="2">
    <location>
        <begin position="299"/>
        <end position="317"/>
    </location>
</feature>
<gene>
    <name evidence="3" type="ORF">HK414_15725</name>
</gene>
<sequence length="525" mass="58556">MIQLLSQLHVSNLLYFRHQPDNDAIVERVRRTRRREMAGKFMSFLFFRLPLVDPNRWLDSILPFIRFITGGWMAIVWLVVVALGCATAFENASALVDKGQGLLSLGNLPWLYICLAVMKLLHELGHAFVTKRYGGEVRTLGLMFLLFTPLPYVDATASWAFRNSWHRVYVGAAGMLVEFFLAAVGALVWAATGPGLVNSIAFNVMVIGSVSSLIFNGNPLLRFDAYYMLSDAVEIPNLYQKGQKQWLYFGDKYLLGTEGVESPAQDEREWWWLTSYGLLSFVYLIIVTVGITLFLLDQWFAIGVVALAITLATKLAMPAWKLFGHLTGPKVARTRRRALGAALGILAVVVVVVGWVPLPYSIQAQGILQSAEAAVVYAPTDGALLRAVARNGQHVRAGDVVAQLRNPDLEQDLEVSRQALREADALLRVALVKAPSQLQSLQEQRVAMLRRIAELQAQRDQLLVRSPRDGEWVAPSLHENEGNWLQRGQPLGETVQRRGFRFVAVVPQEQANELFARPPGRRASS</sequence>
<dbReference type="Proteomes" id="UP000500826">
    <property type="component" value="Chromosome"/>
</dbReference>
<name>A0ABX6P5E5_9BURK</name>
<feature type="transmembrane region" description="Helical" evidence="2">
    <location>
        <begin position="168"/>
        <end position="190"/>
    </location>
</feature>
<feature type="transmembrane region" description="Helical" evidence="2">
    <location>
        <begin position="64"/>
        <end position="89"/>
    </location>
</feature>
<reference evidence="3 4" key="1">
    <citation type="submission" date="2020-05" db="EMBL/GenBank/DDBJ databases">
        <title>Ramlibacter rhizophilus sp. nov., isolated from rhizosphere soil of national flower Mugunghwa from South Korea.</title>
        <authorList>
            <person name="Zheng-Fei Y."/>
            <person name="Huan T."/>
        </authorList>
    </citation>
    <scope>NUCLEOTIDE SEQUENCE [LARGE SCALE GENOMIC DNA]</scope>
    <source>
        <strain evidence="3 4">H242</strain>
    </source>
</reference>
<evidence type="ECO:0000256" key="2">
    <source>
        <dbReference type="SAM" id="Phobius"/>
    </source>
</evidence>
<dbReference type="InterPro" id="IPR001193">
    <property type="entry name" value="MBTPS2"/>
</dbReference>